<dbReference type="GO" id="GO:0006950">
    <property type="term" value="P:response to stress"/>
    <property type="evidence" value="ECO:0007669"/>
    <property type="project" value="TreeGrafter"/>
</dbReference>
<name>A0A378TGK4_9MYCO</name>
<evidence type="ECO:0000313" key="3">
    <source>
        <dbReference type="Proteomes" id="UP000254978"/>
    </source>
</evidence>
<dbReference type="InterPro" id="IPR000835">
    <property type="entry name" value="HTH_MarR-typ"/>
</dbReference>
<dbReference type="Gene3D" id="1.10.10.10">
    <property type="entry name" value="Winged helix-like DNA-binding domain superfamily/Winged helix DNA-binding domain"/>
    <property type="match status" value="1"/>
</dbReference>
<dbReference type="PANTHER" id="PTHR33164:SF43">
    <property type="entry name" value="HTH-TYPE TRANSCRIPTIONAL REPRESSOR YETL"/>
    <property type="match status" value="1"/>
</dbReference>
<dbReference type="AlphaFoldDB" id="A0A378TGK4"/>
<accession>A0A378TGK4</accession>
<proteinExistence type="predicted"/>
<protein>
    <submittedName>
        <fullName evidence="2">MarR family transcriptional regulator</fullName>
    </submittedName>
</protein>
<dbReference type="GO" id="GO:0003700">
    <property type="term" value="F:DNA-binding transcription factor activity"/>
    <property type="evidence" value="ECO:0007669"/>
    <property type="project" value="InterPro"/>
</dbReference>
<dbReference type="InterPro" id="IPR036390">
    <property type="entry name" value="WH_DNA-bd_sf"/>
</dbReference>
<dbReference type="SMART" id="SM00347">
    <property type="entry name" value="HTH_MARR"/>
    <property type="match status" value="1"/>
</dbReference>
<dbReference type="Pfam" id="PF01047">
    <property type="entry name" value="MarR"/>
    <property type="match status" value="1"/>
</dbReference>
<dbReference type="RefSeq" id="WP_115279262.1">
    <property type="nucleotide sequence ID" value="NZ_AP022600.1"/>
</dbReference>
<sequence length="145" mass="15723">MEADNLAELAQLILNAAREIRFRSHVNPKAVMLNPSEAKVMTCIDAQPGVTPSAVAEATGLQRSNLSTALRGLEERGFVERRVDPHDRRGVNLYPTALSAENLALLQQEWAQTLALGLGDDDSDVVAAKRLLARLDAGLAAARRR</sequence>
<dbReference type="EMBL" id="UGQT01000001">
    <property type="protein sequence ID" value="STZ59921.1"/>
    <property type="molecule type" value="Genomic_DNA"/>
</dbReference>
<dbReference type="InterPro" id="IPR036388">
    <property type="entry name" value="WH-like_DNA-bd_sf"/>
</dbReference>
<reference evidence="2 3" key="1">
    <citation type="submission" date="2018-06" db="EMBL/GenBank/DDBJ databases">
        <authorList>
            <consortium name="Pathogen Informatics"/>
            <person name="Doyle S."/>
        </authorList>
    </citation>
    <scope>NUCLEOTIDE SEQUENCE [LARGE SCALE GENOMIC DNA]</scope>
    <source>
        <strain evidence="2 3">NCTC10821</strain>
    </source>
</reference>
<dbReference type="OrthoDB" id="5506299at2"/>
<organism evidence="2 3">
    <name type="scientific">Mycolicibacterium tokaiense</name>
    <dbReference type="NCBI Taxonomy" id="39695"/>
    <lineage>
        <taxon>Bacteria</taxon>
        <taxon>Bacillati</taxon>
        <taxon>Actinomycetota</taxon>
        <taxon>Actinomycetes</taxon>
        <taxon>Mycobacteriales</taxon>
        <taxon>Mycobacteriaceae</taxon>
        <taxon>Mycolicibacterium</taxon>
    </lineage>
</organism>
<dbReference type="PROSITE" id="PS50995">
    <property type="entry name" value="HTH_MARR_2"/>
    <property type="match status" value="1"/>
</dbReference>
<gene>
    <name evidence="2" type="ORF">NCTC10821_03459</name>
</gene>
<keyword evidence="3" id="KW-1185">Reference proteome</keyword>
<dbReference type="InterPro" id="IPR039422">
    <property type="entry name" value="MarR/SlyA-like"/>
</dbReference>
<dbReference type="SUPFAM" id="SSF46785">
    <property type="entry name" value="Winged helix' DNA-binding domain"/>
    <property type="match status" value="1"/>
</dbReference>
<evidence type="ECO:0000313" key="2">
    <source>
        <dbReference type="EMBL" id="STZ59921.1"/>
    </source>
</evidence>
<evidence type="ECO:0000259" key="1">
    <source>
        <dbReference type="PROSITE" id="PS50995"/>
    </source>
</evidence>
<dbReference type="PANTHER" id="PTHR33164">
    <property type="entry name" value="TRANSCRIPTIONAL REGULATOR, MARR FAMILY"/>
    <property type="match status" value="1"/>
</dbReference>
<dbReference type="PRINTS" id="PR00598">
    <property type="entry name" value="HTHMARR"/>
</dbReference>
<dbReference type="Proteomes" id="UP000254978">
    <property type="component" value="Unassembled WGS sequence"/>
</dbReference>
<feature type="domain" description="HTH marR-type" evidence="1">
    <location>
        <begin position="6"/>
        <end position="137"/>
    </location>
</feature>